<keyword evidence="3" id="KW-0413">Isomerase</keyword>
<dbReference type="Pfam" id="PF01142">
    <property type="entry name" value="TruD"/>
    <property type="match status" value="1"/>
</dbReference>
<dbReference type="InterPro" id="IPR042214">
    <property type="entry name" value="TruD_catalytic"/>
</dbReference>
<dbReference type="PANTHER" id="PTHR13326">
    <property type="entry name" value="TRNA PSEUDOURIDINE SYNTHASE D"/>
    <property type="match status" value="1"/>
</dbReference>
<dbReference type="GeneID" id="10643971"/>
<dbReference type="PIRSF" id="PIRSF037016">
    <property type="entry name" value="Pseudouridin_synth_euk_prd"/>
    <property type="match status" value="1"/>
</dbReference>
<comment type="similarity">
    <text evidence="1">Belongs to the pseudouridine synthase TruD family.</text>
</comment>
<dbReference type="AlphaFoldDB" id="F6BDU1"/>
<dbReference type="InterPro" id="IPR020103">
    <property type="entry name" value="PsdUridine_synth_cat_dom_sf"/>
</dbReference>
<dbReference type="Gene3D" id="3.30.70.3160">
    <property type="match status" value="1"/>
</dbReference>
<dbReference type="Gene3D" id="3.30.2350.20">
    <property type="entry name" value="TruD, catalytic domain"/>
    <property type="match status" value="1"/>
</dbReference>
<dbReference type="HOGENOM" id="CLU_005281_4_1_2"/>
<dbReference type="GO" id="GO:0008033">
    <property type="term" value="P:tRNA processing"/>
    <property type="evidence" value="ECO:0007669"/>
    <property type="project" value="UniProtKB-KW"/>
</dbReference>
<evidence type="ECO:0000256" key="1">
    <source>
        <dbReference type="ARBA" id="ARBA00007953"/>
    </source>
</evidence>
<evidence type="ECO:0000313" key="6">
    <source>
        <dbReference type="Proteomes" id="UP000009227"/>
    </source>
</evidence>
<dbReference type="GO" id="GO:0001522">
    <property type="term" value="P:pseudouridine synthesis"/>
    <property type="evidence" value="ECO:0007669"/>
    <property type="project" value="InterPro"/>
</dbReference>
<feature type="domain" description="TRUD" evidence="4">
    <location>
        <begin position="136"/>
        <end position="348"/>
    </location>
</feature>
<evidence type="ECO:0000259" key="4">
    <source>
        <dbReference type="PROSITE" id="PS50984"/>
    </source>
</evidence>
<evidence type="ECO:0000256" key="3">
    <source>
        <dbReference type="ARBA" id="ARBA00023235"/>
    </source>
</evidence>
<dbReference type="PANTHER" id="PTHR13326:SF21">
    <property type="entry name" value="PSEUDOURIDYLATE SYNTHASE PUS7L"/>
    <property type="match status" value="1"/>
</dbReference>
<evidence type="ECO:0000313" key="5">
    <source>
        <dbReference type="EMBL" id="AEF96652.1"/>
    </source>
</evidence>
<protein>
    <submittedName>
        <fullName evidence="5">tRNA pseudouridine synthase D TruD</fullName>
    </submittedName>
</protein>
<sequence length="400" mass="47221">MKIRQKPEDFIVEEIIDLGKTINENGEYYLYKLTKRNIENLKALSYIAKKFKIPLKEIGYCGLKDRHALTTQYITIPKKYGILKLDEKNLKLEYVAPSNPLKIGDLIGNRFNITVRSIKSEDFLKIADNIHALDYGVPNYFDSQRFGSVFERKFIAKEIMLGNYEEALKILLTKYKKSEKKTIKDLKRYIAKNWGDWEKCAKYIEKNDIKSRMFVNIINALNKGKSYKEVFKYVDDRLRKIFVSAYQSYLWNECIKEVLKDYVNEKDRYYLEYECGDFMFYKELDEDSFNALKDVKFPTIAPDVEYKGEVKEIIDIVLENEGITFKDLENIDCLDCKFVYSERKILCIPKDFKTSGFKPDELNNGKYKITLEFELNKGSYATMIIKRAFLGVKKSSRRKR</sequence>
<dbReference type="InterPro" id="IPR011760">
    <property type="entry name" value="PsdUridine_synth_TruD_insert"/>
</dbReference>
<keyword evidence="6" id="KW-1185">Reference proteome</keyword>
<dbReference type="InterPro" id="IPR001656">
    <property type="entry name" value="PsdUridine_synth_TruD"/>
</dbReference>
<dbReference type="Gene3D" id="1.10.1510.30">
    <property type="match status" value="1"/>
</dbReference>
<dbReference type="GO" id="GO:0003723">
    <property type="term" value="F:RNA binding"/>
    <property type="evidence" value="ECO:0007669"/>
    <property type="project" value="InterPro"/>
</dbReference>
<reference evidence="5 6" key="1">
    <citation type="submission" date="2011-05" db="EMBL/GenBank/DDBJ databases">
        <title>Complete sequence of Methanotorris igneus Kol 5.</title>
        <authorList>
            <consortium name="US DOE Joint Genome Institute"/>
            <person name="Lucas S."/>
            <person name="Han J."/>
            <person name="Lapidus A."/>
            <person name="Cheng J.-F."/>
            <person name="Goodwin L."/>
            <person name="Pitluck S."/>
            <person name="Peters L."/>
            <person name="Mikhailova N."/>
            <person name="Chertkov O."/>
            <person name="Han C."/>
            <person name="Tapia R."/>
            <person name="Land M."/>
            <person name="Hauser L."/>
            <person name="Kyrpides N."/>
            <person name="Ivanova N."/>
            <person name="Pagani I."/>
            <person name="Sieprawska-Lupa M."/>
            <person name="Whitman W."/>
            <person name="Woyke T."/>
        </authorList>
    </citation>
    <scope>NUCLEOTIDE SEQUENCE [LARGE SCALE GENOMIC DNA]</scope>
    <source>
        <strain evidence="6">DSM 5666 / JCM 11834 / Kol 5</strain>
    </source>
</reference>
<name>F6BDU1_METIK</name>
<dbReference type="PROSITE" id="PS50984">
    <property type="entry name" value="TRUD"/>
    <property type="match status" value="1"/>
</dbReference>
<dbReference type="InterPro" id="IPR020119">
    <property type="entry name" value="PsdUridine_synth_TruD_CS"/>
</dbReference>
<dbReference type="Proteomes" id="UP000009227">
    <property type="component" value="Chromosome"/>
</dbReference>
<proteinExistence type="inferred from homology"/>
<keyword evidence="2" id="KW-0819">tRNA processing</keyword>
<dbReference type="NCBIfam" id="TIGR00094">
    <property type="entry name" value="tRNA_TruD_broad"/>
    <property type="match status" value="1"/>
</dbReference>
<dbReference type="FunFam" id="3.30.70.3160:FF:000001">
    <property type="entry name" value="Probable tRNA pseudouridine synthase D"/>
    <property type="match status" value="1"/>
</dbReference>
<dbReference type="PROSITE" id="PS01268">
    <property type="entry name" value="UPF0024"/>
    <property type="match status" value="1"/>
</dbReference>
<dbReference type="KEGG" id="mig:Metig_1113"/>
<accession>F6BDU1</accession>
<dbReference type="EMBL" id="CP002737">
    <property type="protein sequence ID" value="AEF96652.1"/>
    <property type="molecule type" value="Genomic_DNA"/>
</dbReference>
<organism evidence="6">
    <name type="scientific">Methanotorris igneus (strain DSM 5666 / JCM 11834 / Kol 5)</name>
    <dbReference type="NCBI Taxonomy" id="880724"/>
    <lineage>
        <taxon>Archaea</taxon>
        <taxon>Methanobacteriati</taxon>
        <taxon>Methanobacteriota</taxon>
        <taxon>Methanomada group</taxon>
        <taxon>Methanococci</taxon>
        <taxon>Methanococcales</taxon>
        <taxon>Methanocaldococcaceae</taxon>
        <taxon>Methanotorris</taxon>
    </lineage>
</organism>
<gene>
    <name evidence="5" type="ordered locus">Metig_1113</name>
</gene>
<evidence type="ECO:0000256" key="2">
    <source>
        <dbReference type="ARBA" id="ARBA00022694"/>
    </source>
</evidence>
<dbReference type="NCBIfam" id="NF002160">
    <property type="entry name" value="PRK00984.2-5"/>
    <property type="match status" value="1"/>
</dbReference>
<dbReference type="RefSeq" id="WP_013799253.1">
    <property type="nucleotide sequence ID" value="NC_015562.1"/>
</dbReference>
<dbReference type="STRING" id="880724.Metig_1113"/>
<dbReference type="SUPFAM" id="SSF55120">
    <property type="entry name" value="Pseudouridine synthase"/>
    <property type="match status" value="1"/>
</dbReference>
<dbReference type="OrthoDB" id="1798at2157"/>
<dbReference type="GO" id="GO:0009982">
    <property type="term" value="F:pseudouridine synthase activity"/>
    <property type="evidence" value="ECO:0007669"/>
    <property type="project" value="InterPro"/>
</dbReference>